<feature type="compositionally biased region" description="Low complexity" evidence="1">
    <location>
        <begin position="125"/>
        <end position="144"/>
    </location>
</feature>
<dbReference type="Pfam" id="PF05486">
    <property type="entry name" value="SRP9-21"/>
    <property type="match status" value="1"/>
</dbReference>
<feature type="region of interest" description="Disordered" evidence="1">
    <location>
        <begin position="1"/>
        <end position="159"/>
    </location>
</feature>
<dbReference type="InterPro" id="IPR039432">
    <property type="entry name" value="SRP9_dom"/>
</dbReference>
<dbReference type="AlphaFoldDB" id="A0A9P5HJ81"/>
<feature type="region of interest" description="Disordered" evidence="1">
    <location>
        <begin position="180"/>
        <end position="236"/>
    </location>
</feature>
<feature type="compositionally biased region" description="Basic and acidic residues" evidence="1">
    <location>
        <begin position="99"/>
        <end position="116"/>
    </location>
</feature>
<reference evidence="3" key="1">
    <citation type="submission" date="2020-03" db="EMBL/GenBank/DDBJ databases">
        <title>Draft Genome Sequence of Cylindrodendrum hubeiense.</title>
        <authorList>
            <person name="Buettner E."/>
            <person name="Kellner H."/>
        </authorList>
    </citation>
    <scope>NUCLEOTIDE SEQUENCE</scope>
    <source>
        <strain evidence="3">IHI 201604</strain>
    </source>
</reference>
<feature type="domain" description="SRP9" evidence="2">
    <location>
        <begin position="154"/>
        <end position="186"/>
    </location>
</feature>
<name>A0A9P5HJ81_9HYPO</name>
<accession>A0A9P5HJ81</accession>
<feature type="compositionally biased region" description="Polar residues" evidence="1">
    <location>
        <begin position="67"/>
        <end position="79"/>
    </location>
</feature>
<protein>
    <recommendedName>
        <fullName evidence="2">SRP9 domain-containing protein</fullName>
    </recommendedName>
</protein>
<feature type="compositionally biased region" description="Low complexity" evidence="1">
    <location>
        <begin position="208"/>
        <end position="223"/>
    </location>
</feature>
<dbReference type="EMBL" id="JAANBB010000014">
    <property type="protein sequence ID" value="KAF7556128.1"/>
    <property type="molecule type" value="Genomic_DNA"/>
</dbReference>
<proteinExistence type="predicted"/>
<sequence length="236" mass="24600">MENRELNVPSGAGQQAVDEGGIQRRALELLDKRGLVERDTGGERLGNDTLTFGDELGGQSGRRGDRVSTSILNRQNKSGASRGKERAQQGGGRWGGDSTKQHGKAEQAKSKPERPGRAGYGCGVAWARRQPPALAQARSGAAAAGPTTKNFGGDPVSGATLKYRTTKAAEVSRLIGASLGRLGRSMAAVPEPAEEPMLDAPDADDQKSAAPASQPPQQQQPQQAGGGGKKKKKGKK</sequence>
<dbReference type="OrthoDB" id="5419752at2759"/>
<dbReference type="Proteomes" id="UP000722485">
    <property type="component" value="Unassembled WGS sequence"/>
</dbReference>
<evidence type="ECO:0000256" key="1">
    <source>
        <dbReference type="SAM" id="MobiDB-lite"/>
    </source>
</evidence>
<feature type="compositionally biased region" description="Basic and acidic residues" evidence="1">
    <location>
        <begin position="21"/>
        <end position="46"/>
    </location>
</feature>
<keyword evidence="4" id="KW-1185">Reference proteome</keyword>
<gene>
    <name evidence="3" type="ORF">G7Z17_g1578</name>
</gene>
<evidence type="ECO:0000259" key="2">
    <source>
        <dbReference type="Pfam" id="PF05486"/>
    </source>
</evidence>
<organism evidence="3 4">
    <name type="scientific">Cylindrodendrum hubeiense</name>
    <dbReference type="NCBI Taxonomy" id="595255"/>
    <lineage>
        <taxon>Eukaryota</taxon>
        <taxon>Fungi</taxon>
        <taxon>Dikarya</taxon>
        <taxon>Ascomycota</taxon>
        <taxon>Pezizomycotina</taxon>
        <taxon>Sordariomycetes</taxon>
        <taxon>Hypocreomycetidae</taxon>
        <taxon>Hypocreales</taxon>
        <taxon>Nectriaceae</taxon>
        <taxon>Cylindrodendrum</taxon>
    </lineage>
</organism>
<evidence type="ECO:0000313" key="4">
    <source>
        <dbReference type="Proteomes" id="UP000722485"/>
    </source>
</evidence>
<comment type="caution">
    <text evidence="3">The sequence shown here is derived from an EMBL/GenBank/DDBJ whole genome shotgun (WGS) entry which is preliminary data.</text>
</comment>
<feature type="compositionally biased region" description="Acidic residues" evidence="1">
    <location>
        <begin position="192"/>
        <end position="203"/>
    </location>
</feature>
<evidence type="ECO:0000313" key="3">
    <source>
        <dbReference type="EMBL" id="KAF7556128.1"/>
    </source>
</evidence>